<dbReference type="GO" id="GO:0005739">
    <property type="term" value="C:mitochondrion"/>
    <property type="evidence" value="ECO:0007669"/>
    <property type="project" value="TreeGrafter"/>
</dbReference>
<dbReference type="InterPro" id="IPR041711">
    <property type="entry name" value="Met-tRNA-FMT_N"/>
</dbReference>
<dbReference type="Proteomes" id="UP000284375">
    <property type="component" value="Unassembled WGS sequence"/>
</dbReference>
<dbReference type="SUPFAM" id="SSF53328">
    <property type="entry name" value="Formyltransferase"/>
    <property type="match status" value="1"/>
</dbReference>
<dbReference type="InterPro" id="IPR036477">
    <property type="entry name" value="Formyl_transf_N_sf"/>
</dbReference>
<dbReference type="OrthoDB" id="10268103at2759"/>
<organism evidence="3 4">
    <name type="scientific">Cytospora chrysosperma</name>
    <name type="common">Cytospora canker fungus</name>
    <name type="synonym">Sphaeria chrysosperma</name>
    <dbReference type="NCBI Taxonomy" id="252740"/>
    <lineage>
        <taxon>Eukaryota</taxon>
        <taxon>Fungi</taxon>
        <taxon>Dikarya</taxon>
        <taxon>Ascomycota</taxon>
        <taxon>Pezizomycotina</taxon>
        <taxon>Sordariomycetes</taxon>
        <taxon>Sordariomycetidae</taxon>
        <taxon>Diaporthales</taxon>
        <taxon>Cytosporaceae</taxon>
        <taxon>Cytospora</taxon>
    </lineage>
</organism>
<dbReference type="InterPro" id="IPR002376">
    <property type="entry name" value="Formyl_transf_N"/>
</dbReference>
<dbReference type="PANTHER" id="PTHR11138">
    <property type="entry name" value="METHIONYL-TRNA FORMYLTRANSFERASE"/>
    <property type="match status" value="1"/>
</dbReference>
<dbReference type="EC" id="2.1.2.9" evidence="1"/>
<dbReference type="Gene3D" id="3.40.50.12230">
    <property type="match status" value="1"/>
</dbReference>
<evidence type="ECO:0000313" key="4">
    <source>
        <dbReference type="Proteomes" id="UP000284375"/>
    </source>
</evidence>
<feature type="domain" description="Formyl transferase N-terminal" evidence="2">
    <location>
        <begin position="103"/>
        <end position="313"/>
    </location>
</feature>
<evidence type="ECO:0000259" key="2">
    <source>
        <dbReference type="Pfam" id="PF00551"/>
    </source>
</evidence>
<comment type="caution">
    <text evidence="3">The sequence shown here is derived from an EMBL/GenBank/DDBJ whole genome shotgun (WGS) entry which is preliminary data.</text>
</comment>
<name>A0A423VDI7_CYTCH</name>
<gene>
    <name evidence="3" type="ORF">VSDG_08726</name>
</gene>
<proteinExistence type="predicted"/>
<dbReference type="CDD" id="cd08646">
    <property type="entry name" value="FMT_core_Met-tRNA-FMT_N"/>
    <property type="match status" value="1"/>
</dbReference>
<protein>
    <recommendedName>
        <fullName evidence="1">methionyl-tRNA formyltransferase</fullName>
        <ecNumber evidence="1">2.1.2.9</ecNumber>
    </recommendedName>
</protein>
<dbReference type="AlphaFoldDB" id="A0A423VDI7"/>
<reference evidence="3 4" key="1">
    <citation type="submission" date="2015-09" db="EMBL/GenBank/DDBJ databases">
        <title>Host preference determinants of Valsa canker pathogens revealed by comparative genomics.</title>
        <authorList>
            <person name="Yin Z."/>
            <person name="Huang L."/>
        </authorList>
    </citation>
    <scope>NUCLEOTIDE SEQUENCE [LARGE SCALE GENOMIC DNA]</scope>
    <source>
        <strain evidence="3 4">YSFL</strain>
    </source>
</reference>
<evidence type="ECO:0000256" key="1">
    <source>
        <dbReference type="ARBA" id="ARBA00012261"/>
    </source>
</evidence>
<evidence type="ECO:0000313" key="3">
    <source>
        <dbReference type="EMBL" id="ROV89019.1"/>
    </source>
</evidence>
<dbReference type="PANTHER" id="PTHR11138:SF5">
    <property type="entry name" value="METHIONYL-TRNA FORMYLTRANSFERASE, MITOCHONDRIAL"/>
    <property type="match status" value="1"/>
</dbReference>
<dbReference type="GO" id="GO:0004479">
    <property type="term" value="F:methionyl-tRNA formyltransferase activity"/>
    <property type="evidence" value="ECO:0007669"/>
    <property type="project" value="UniProtKB-EC"/>
</dbReference>
<dbReference type="EMBL" id="LJZO01000061">
    <property type="protein sequence ID" value="ROV89019.1"/>
    <property type="molecule type" value="Genomic_DNA"/>
</dbReference>
<sequence>MSISEFTYQVKQIISPFENINKASEYSANPSRIQARFNSTTTTTINTAEPPEATEDTELIEDADPIEDAELDGGTDTTTPDTIHKRRRQRPFIHYKRRSDPLRILFCGSDAFSCASLRALHELQQSDRGGKLIKSIDVLVRPGKPAGRGLRRVAVGPLFHLAEELGLPVHRRDTFTGWELPPAGHVAHHETGEVLKHRAAHENSHRQPFNLVVAVSFGLFVPPRVLGAVKYGGINVHPSLLPDLRGPAPIQHAVLRGRAAAGATLQTLHHKDFDRGDVLLQTPYPPGIPVPPGCDAQQLHDVLAAEGARLLVEGLRRRLHVPPYDGDGGGGWRPTPEDVARGLVRDAPKVRKPETEVDWACWTWGRDADLYPGGAGWTAADLERRFRAFGVKIGGEGQAGLWTRALTARQPEEKRVIFEDVTAVRCPDKLRDVVLSVVQARATESPGSWLTEGGREVMAPKEISSVVFSMVDQQGTQQAGEFRLPYMSVGNSIILPIKVPYSVVDGLVRSTAEADQLDAVRIEKIKVEGSTSRPAAHALAEFKENNLTMRDISSLKFAMDVMAKRS</sequence>
<dbReference type="STRING" id="252740.A0A423VDI7"/>
<accession>A0A423VDI7</accession>
<dbReference type="Pfam" id="PF00551">
    <property type="entry name" value="Formyl_trans_N"/>
    <property type="match status" value="1"/>
</dbReference>
<keyword evidence="4" id="KW-1185">Reference proteome</keyword>